<feature type="compositionally biased region" description="Polar residues" evidence="1">
    <location>
        <begin position="274"/>
        <end position="286"/>
    </location>
</feature>
<evidence type="ECO:0000313" key="3">
    <source>
        <dbReference type="EMBL" id="KXN70332.1"/>
    </source>
</evidence>
<name>A0A137P5P0_CONC2</name>
<organism evidence="3 4">
    <name type="scientific">Conidiobolus coronatus (strain ATCC 28846 / CBS 209.66 / NRRL 28638)</name>
    <name type="common">Delacroixia coronata</name>
    <dbReference type="NCBI Taxonomy" id="796925"/>
    <lineage>
        <taxon>Eukaryota</taxon>
        <taxon>Fungi</taxon>
        <taxon>Fungi incertae sedis</taxon>
        <taxon>Zoopagomycota</taxon>
        <taxon>Entomophthoromycotina</taxon>
        <taxon>Entomophthoromycetes</taxon>
        <taxon>Entomophthorales</taxon>
        <taxon>Ancylistaceae</taxon>
        <taxon>Conidiobolus</taxon>
    </lineage>
</organism>
<dbReference type="PROSITE" id="PS51379">
    <property type="entry name" value="4FE4S_FER_2"/>
    <property type="match status" value="1"/>
</dbReference>
<dbReference type="Proteomes" id="UP000070444">
    <property type="component" value="Unassembled WGS sequence"/>
</dbReference>
<proteinExistence type="predicted"/>
<protein>
    <recommendedName>
        <fullName evidence="2">4Fe-4S ferredoxin-type domain-containing protein</fullName>
    </recommendedName>
</protein>
<gene>
    <name evidence="3" type="ORF">CONCODRAFT_7087</name>
</gene>
<feature type="region of interest" description="Disordered" evidence="1">
    <location>
        <begin position="1"/>
        <end position="44"/>
    </location>
</feature>
<accession>A0A137P5P0</accession>
<feature type="domain" description="4Fe-4S ferredoxin-type" evidence="2">
    <location>
        <begin position="235"/>
        <end position="267"/>
    </location>
</feature>
<evidence type="ECO:0000259" key="2">
    <source>
        <dbReference type="PROSITE" id="PS51379"/>
    </source>
</evidence>
<feature type="region of interest" description="Disordered" evidence="1">
    <location>
        <begin position="256"/>
        <end position="329"/>
    </location>
</feature>
<sequence length="423" mass="47547">MPNLDPKIFPTLPGGHNLAPTQPPKQKKWGPPIPTYSKPPKTNDELLPRTTSRYAIAINTLNHSFSDINSQNKNAYRFEQTFSEFAEIVSNLYTKKGACVIINHQKAGWVEIGFRDQELRDQALPISLTHENQNFQPIRAFSRWEMVIKVSLDNIPVDEEIGVGKKLEDRLRGALEQYGKVIRVTHLRPYPNNPNMYKAQAIAILIPNENVISKKEDELPGSVNIPRSLTLLNTYEIDVNPDRCARRCTRCREVGHAPSQCPRFGSKGPKLPNPITNPQKSEQTVGQKRHRGPLFNYFAPATTHSPTPTTHTQSHPPRDVPPSGEISSNQEVNPFNIIKIKSSHTPPKIGLNINTTNRFDTLAPQPTSNTKPHSPPQKPQQTSNLKPTHTEPDIMDEGTFHQKIPSPDIHITEELGSNMMESD</sequence>
<reference evidence="3 4" key="1">
    <citation type="journal article" date="2015" name="Genome Biol. Evol.">
        <title>Phylogenomic analyses indicate that early fungi evolved digesting cell walls of algal ancestors of land plants.</title>
        <authorList>
            <person name="Chang Y."/>
            <person name="Wang S."/>
            <person name="Sekimoto S."/>
            <person name="Aerts A.L."/>
            <person name="Choi C."/>
            <person name="Clum A."/>
            <person name="LaButti K.M."/>
            <person name="Lindquist E.A."/>
            <person name="Yee Ngan C."/>
            <person name="Ohm R.A."/>
            <person name="Salamov A.A."/>
            <person name="Grigoriev I.V."/>
            <person name="Spatafora J.W."/>
            <person name="Berbee M.L."/>
        </authorList>
    </citation>
    <scope>NUCLEOTIDE SEQUENCE [LARGE SCALE GENOMIC DNA]</scope>
    <source>
        <strain evidence="3 4">NRRL 28638</strain>
    </source>
</reference>
<feature type="compositionally biased region" description="Low complexity" evidence="1">
    <location>
        <begin position="299"/>
        <end position="315"/>
    </location>
</feature>
<evidence type="ECO:0000313" key="4">
    <source>
        <dbReference type="Proteomes" id="UP000070444"/>
    </source>
</evidence>
<dbReference type="InterPro" id="IPR017896">
    <property type="entry name" value="4Fe4S_Fe-S-bd"/>
</dbReference>
<dbReference type="EMBL" id="KQ964505">
    <property type="protein sequence ID" value="KXN70332.1"/>
    <property type="molecule type" value="Genomic_DNA"/>
</dbReference>
<dbReference type="AlphaFoldDB" id="A0A137P5P0"/>
<feature type="compositionally biased region" description="Polar residues" evidence="1">
    <location>
        <begin position="358"/>
        <end position="372"/>
    </location>
</feature>
<feature type="region of interest" description="Disordered" evidence="1">
    <location>
        <begin position="358"/>
        <end position="423"/>
    </location>
</feature>
<keyword evidence="4" id="KW-1185">Reference proteome</keyword>
<evidence type="ECO:0000256" key="1">
    <source>
        <dbReference type="SAM" id="MobiDB-lite"/>
    </source>
</evidence>